<evidence type="ECO:0000256" key="3">
    <source>
        <dbReference type="ARBA" id="ARBA00022679"/>
    </source>
</evidence>
<dbReference type="AlphaFoldDB" id="A0A6M0IRM3"/>
<dbReference type="GO" id="GO:0009103">
    <property type="term" value="P:lipopolysaccharide biosynthetic process"/>
    <property type="evidence" value="ECO:0007669"/>
    <property type="project" value="TreeGrafter"/>
</dbReference>
<dbReference type="GO" id="GO:0046872">
    <property type="term" value="F:metal ion binding"/>
    <property type="evidence" value="ECO:0007669"/>
    <property type="project" value="UniProtKB-KW"/>
</dbReference>
<evidence type="ECO:0000256" key="7">
    <source>
        <dbReference type="PIRSR" id="PIRSR600715-1"/>
    </source>
</evidence>
<keyword evidence="5 8" id="KW-1133">Transmembrane helix</keyword>
<keyword evidence="2" id="KW-1003">Cell membrane</keyword>
<feature type="transmembrane region" description="Helical" evidence="8">
    <location>
        <begin position="221"/>
        <end position="242"/>
    </location>
</feature>
<name>A0A6M0IRM3_9BACT</name>
<keyword evidence="7" id="KW-0479">Metal-binding</keyword>
<dbReference type="GO" id="GO:0044038">
    <property type="term" value="P:cell wall macromolecule biosynthetic process"/>
    <property type="evidence" value="ECO:0007669"/>
    <property type="project" value="TreeGrafter"/>
</dbReference>
<evidence type="ECO:0000313" key="9">
    <source>
        <dbReference type="EMBL" id="NEU69603.1"/>
    </source>
</evidence>
<evidence type="ECO:0000256" key="2">
    <source>
        <dbReference type="ARBA" id="ARBA00022475"/>
    </source>
</evidence>
<feature type="transmembrane region" description="Helical" evidence="8">
    <location>
        <begin position="193"/>
        <end position="215"/>
    </location>
</feature>
<keyword evidence="6 8" id="KW-0472">Membrane</keyword>
<evidence type="ECO:0000313" key="10">
    <source>
        <dbReference type="Proteomes" id="UP000477386"/>
    </source>
</evidence>
<comment type="subcellular location">
    <subcellularLocation>
        <location evidence="1">Cell membrane</location>
        <topology evidence="1">Multi-pass membrane protein</topology>
    </subcellularLocation>
</comment>
<dbReference type="EMBL" id="JAAGNZ010000002">
    <property type="protein sequence ID" value="NEU69603.1"/>
    <property type="molecule type" value="Genomic_DNA"/>
</dbReference>
<dbReference type="PANTHER" id="PTHR22926:SF3">
    <property type="entry name" value="UNDECAPRENYL-PHOSPHATE ALPHA-N-ACETYLGLUCOSAMINYL 1-PHOSPHATE TRANSFERASE"/>
    <property type="match status" value="1"/>
</dbReference>
<feature type="transmembrane region" description="Helical" evidence="8">
    <location>
        <begin position="115"/>
        <end position="133"/>
    </location>
</feature>
<feature type="transmembrane region" description="Helical" evidence="8">
    <location>
        <begin position="43"/>
        <end position="61"/>
    </location>
</feature>
<feature type="transmembrane region" description="Helical" evidence="8">
    <location>
        <begin position="140"/>
        <end position="158"/>
    </location>
</feature>
<feature type="transmembrane region" description="Helical" evidence="8">
    <location>
        <begin position="91"/>
        <end position="109"/>
    </location>
</feature>
<evidence type="ECO:0000256" key="5">
    <source>
        <dbReference type="ARBA" id="ARBA00022989"/>
    </source>
</evidence>
<evidence type="ECO:0000256" key="1">
    <source>
        <dbReference type="ARBA" id="ARBA00004651"/>
    </source>
</evidence>
<protein>
    <recommendedName>
        <fullName evidence="11">Glycosyltransferase family 4 protein</fullName>
    </recommendedName>
</protein>
<dbReference type="GO" id="GO:0005886">
    <property type="term" value="C:plasma membrane"/>
    <property type="evidence" value="ECO:0007669"/>
    <property type="project" value="UniProtKB-SubCell"/>
</dbReference>
<dbReference type="RefSeq" id="WP_164042081.1">
    <property type="nucleotide sequence ID" value="NZ_JAAGNZ010000002.1"/>
</dbReference>
<keyword evidence="4 8" id="KW-0812">Transmembrane</keyword>
<sequence length="321" mass="35508">MTPTGSVFLAAVLVCCELLYLRVARHFGIVDTPNERSAHTGLAIIRGGGVLFWMAALVAFVHSGFVYAYFFAGLTLVAVVSFLDDLRSLAYQYRIGAHLVAVGLLLYQLDYPMPAFWVIGLLLLAGAGILNAYNFMDGINGITAFYSLVTVGTLWYTTLQPASSQVIDSLLPNTFVALLVFSYFNARNQAICFAGDVGSMSLAFIVLYALAQFMITKQTWLPILFLAVYGVDSGLTIGQRLYRRQNIFRAHNLHLFQLLVHKRHWPHLRVATLYSLIQVAINLLVLQALTWSFVGQTMTAVVVVGLLISVYVVVKVRLMNA</sequence>
<feature type="binding site" evidence="7">
    <location>
        <position position="134"/>
    </location>
    <ligand>
        <name>Mg(2+)</name>
        <dbReference type="ChEBI" id="CHEBI:18420"/>
    </ligand>
</feature>
<proteinExistence type="predicted"/>
<evidence type="ECO:0000256" key="6">
    <source>
        <dbReference type="ARBA" id="ARBA00023136"/>
    </source>
</evidence>
<dbReference type="Proteomes" id="UP000477386">
    <property type="component" value="Unassembled WGS sequence"/>
</dbReference>
<evidence type="ECO:0008006" key="11">
    <source>
        <dbReference type="Google" id="ProtNLM"/>
    </source>
</evidence>
<feature type="transmembrane region" description="Helical" evidence="8">
    <location>
        <begin position="297"/>
        <end position="314"/>
    </location>
</feature>
<reference evidence="9 10" key="1">
    <citation type="submission" date="2020-02" db="EMBL/GenBank/DDBJ databases">
        <title>Draft genome sequence of two Spirosoma agri KCTC 52727 and Spirosoma terrae KCTC 52035.</title>
        <authorList>
            <person name="Rojas J."/>
            <person name="Ambika Manirajan B."/>
            <person name="Ratering S."/>
            <person name="Suarez C."/>
            <person name="Schnell S."/>
        </authorList>
    </citation>
    <scope>NUCLEOTIDE SEQUENCE [LARGE SCALE GENOMIC DNA]</scope>
    <source>
        <strain evidence="9 10">KCTC 52727</strain>
    </source>
</reference>
<feature type="transmembrane region" description="Helical" evidence="8">
    <location>
        <begin position="67"/>
        <end position="84"/>
    </location>
</feature>
<keyword evidence="7" id="KW-0460">Magnesium</keyword>
<keyword evidence="10" id="KW-1185">Reference proteome</keyword>
<accession>A0A6M0IRM3</accession>
<feature type="transmembrane region" description="Helical" evidence="8">
    <location>
        <begin position="6"/>
        <end position="23"/>
    </location>
</feature>
<evidence type="ECO:0000256" key="4">
    <source>
        <dbReference type="ARBA" id="ARBA00022692"/>
    </source>
</evidence>
<organism evidence="9 10">
    <name type="scientific">Spirosoma agri</name>
    <dbReference type="NCBI Taxonomy" id="1987381"/>
    <lineage>
        <taxon>Bacteria</taxon>
        <taxon>Pseudomonadati</taxon>
        <taxon>Bacteroidota</taxon>
        <taxon>Cytophagia</taxon>
        <taxon>Cytophagales</taxon>
        <taxon>Cytophagaceae</taxon>
        <taxon>Spirosoma</taxon>
    </lineage>
</organism>
<feature type="transmembrane region" description="Helical" evidence="8">
    <location>
        <begin position="170"/>
        <end position="186"/>
    </location>
</feature>
<feature type="binding site" evidence="7">
    <location>
        <position position="196"/>
    </location>
    <ligand>
        <name>Mg(2+)</name>
        <dbReference type="ChEBI" id="CHEBI:18420"/>
    </ligand>
</feature>
<comment type="caution">
    <text evidence="9">The sequence shown here is derived from an EMBL/GenBank/DDBJ whole genome shotgun (WGS) entry which is preliminary data.</text>
</comment>
<dbReference type="InterPro" id="IPR000715">
    <property type="entry name" value="Glycosyl_transferase_4"/>
</dbReference>
<feature type="transmembrane region" description="Helical" evidence="8">
    <location>
        <begin position="271"/>
        <end position="291"/>
    </location>
</feature>
<dbReference type="GO" id="GO:0016780">
    <property type="term" value="F:phosphotransferase activity, for other substituted phosphate groups"/>
    <property type="evidence" value="ECO:0007669"/>
    <property type="project" value="InterPro"/>
</dbReference>
<comment type="cofactor">
    <cofactor evidence="7">
        <name>Mg(2+)</name>
        <dbReference type="ChEBI" id="CHEBI:18420"/>
    </cofactor>
</comment>
<dbReference type="PANTHER" id="PTHR22926">
    <property type="entry name" value="PHOSPHO-N-ACETYLMURAMOYL-PENTAPEPTIDE-TRANSFERASE"/>
    <property type="match status" value="1"/>
</dbReference>
<dbReference type="Pfam" id="PF00953">
    <property type="entry name" value="Glycos_transf_4"/>
    <property type="match status" value="1"/>
</dbReference>
<evidence type="ECO:0000256" key="8">
    <source>
        <dbReference type="SAM" id="Phobius"/>
    </source>
</evidence>
<gene>
    <name evidence="9" type="ORF">GK091_22170</name>
</gene>
<keyword evidence="3" id="KW-0808">Transferase</keyword>
<dbReference type="GO" id="GO:0071555">
    <property type="term" value="P:cell wall organization"/>
    <property type="evidence" value="ECO:0007669"/>
    <property type="project" value="TreeGrafter"/>
</dbReference>